<evidence type="ECO:0000313" key="1">
    <source>
        <dbReference type="EMBL" id="KAG2610242.1"/>
    </source>
</evidence>
<comment type="caution">
    <text evidence="1">The sequence shown here is derived from an EMBL/GenBank/DDBJ whole genome shotgun (WGS) entry which is preliminary data.</text>
</comment>
<protein>
    <submittedName>
        <fullName evidence="1">Uncharacterized protein</fullName>
    </submittedName>
</protein>
<dbReference type="AlphaFoldDB" id="A0A8T0TEK5"/>
<reference evidence="1 2" key="1">
    <citation type="submission" date="2020-05" db="EMBL/GenBank/DDBJ databases">
        <title>WGS assembly of Panicum virgatum.</title>
        <authorList>
            <person name="Lovell J.T."/>
            <person name="Jenkins J."/>
            <person name="Shu S."/>
            <person name="Juenger T.E."/>
            <person name="Schmutz J."/>
        </authorList>
    </citation>
    <scope>NUCLEOTIDE SEQUENCE [LARGE SCALE GENOMIC DNA]</scope>
    <source>
        <strain evidence="2">cv. AP13</strain>
    </source>
</reference>
<evidence type="ECO:0000313" key="2">
    <source>
        <dbReference type="Proteomes" id="UP000823388"/>
    </source>
</evidence>
<organism evidence="1 2">
    <name type="scientific">Panicum virgatum</name>
    <name type="common">Blackwell switchgrass</name>
    <dbReference type="NCBI Taxonomy" id="38727"/>
    <lineage>
        <taxon>Eukaryota</taxon>
        <taxon>Viridiplantae</taxon>
        <taxon>Streptophyta</taxon>
        <taxon>Embryophyta</taxon>
        <taxon>Tracheophyta</taxon>
        <taxon>Spermatophyta</taxon>
        <taxon>Magnoliopsida</taxon>
        <taxon>Liliopsida</taxon>
        <taxon>Poales</taxon>
        <taxon>Poaceae</taxon>
        <taxon>PACMAD clade</taxon>
        <taxon>Panicoideae</taxon>
        <taxon>Panicodae</taxon>
        <taxon>Paniceae</taxon>
        <taxon>Panicinae</taxon>
        <taxon>Panicum</taxon>
        <taxon>Panicum sect. Hiantes</taxon>
    </lineage>
</organism>
<sequence length="35" mass="4109">MDRSTKKSNGQDGRRIGWQQVLDLYMRTNLKAEVI</sequence>
<gene>
    <name evidence="1" type="ORF">PVAP13_4KG183733</name>
</gene>
<dbReference type="EMBL" id="CM029043">
    <property type="protein sequence ID" value="KAG2610242.1"/>
    <property type="molecule type" value="Genomic_DNA"/>
</dbReference>
<keyword evidence="2" id="KW-1185">Reference proteome</keyword>
<dbReference type="Proteomes" id="UP000823388">
    <property type="component" value="Chromosome 4K"/>
</dbReference>
<proteinExistence type="predicted"/>
<accession>A0A8T0TEK5</accession>
<name>A0A8T0TEK5_PANVG</name>